<proteinExistence type="predicted"/>
<reference evidence="1" key="1">
    <citation type="submission" date="2019-08" db="EMBL/GenBank/DDBJ databases">
        <authorList>
            <person name="Kucharzyk K."/>
            <person name="Murdoch R.W."/>
            <person name="Higgins S."/>
            <person name="Loffler F."/>
        </authorList>
    </citation>
    <scope>NUCLEOTIDE SEQUENCE</scope>
</reference>
<sequence length="112" mass="12918">MRAPLRLSQRDIDAFVTRQHGWIDRHLELQRQRALAGPPPEPSPEETDALRRLARDYLPGRVAHFAQMMGLYPSGMKITSARKRFVSIPHTSRFSAWTDIRAPISFDFSSSW</sequence>
<gene>
    <name evidence="1" type="ORF">SDC9_211900</name>
</gene>
<accession>A0A645JMZ7</accession>
<organism evidence="1">
    <name type="scientific">bioreactor metagenome</name>
    <dbReference type="NCBI Taxonomy" id="1076179"/>
    <lineage>
        <taxon>unclassified sequences</taxon>
        <taxon>metagenomes</taxon>
        <taxon>ecological metagenomes</taxon>
    </lineage>
</organism>
<protein>
    <submittedName>
        <fullName evidence="1">Uncharacterized protein</fullName>
    </submittedName>
</protein>
<dbReference type="AlphaFoldDB" id="A0A645JMZ7"/>
<comment type="caution">
    <text evidence="1">The sequence shown here is derived from an EMBL/GenBank/DDBJ whole genome shotgun (WGS) entry which is preliminary data.</text>
</comment>
<evidence type="ECO:0000313" key="1">
    <source>
        <dbReference type="EMBL" id="MPN64129.1"/>
    </source>
</evidence>
<name>A0A645JMZ7_9ZZZZ</name>
<dbReference type="EMBL" id="VSSQ01144583">
    <property type="protein sequence ID" value="MPN64129.1"/>
    <property type="molecule type" value="Genomic_DNA"/>
</dbReference>